<dbReference type="PANTHER" id="PTHR30250">
    <property type="entry name" value="PST FAMILY PREDICTED COLANIC ACID TRANSPORTER"/>
    <property type="match status" value="1"/>
</dbReference>
<evidence type="ECO:0000256" key="3">
    <source>
        <dbReference type="ARBA" id="ARBA00022475"/>
    </source>
</evidence>
<feature type="transmembrane region" description="Helical" evidence="7">
    <location>
        <begin position="113"/>
        <end position="133"/>
    </location>
</feature>
<reference evidence="8 9" key="1">
    <citation type="submission" date="2020-01" db="EMBL/GenBank/DDBJ databases">
        <authorList>
            <person name="Kim M.K."/>
        </authorList>
    </citation>
    <scope>NUCLEOTIDE SEQUENCE [LARGE SCALE GENOMIC DNA]</scope>
    <source>
        <strain evidence="8 9">172606-1</strain>
    </source>
</reference>
<evidence type="ECO:0000313" key="9">
    <source>
        <dbReference type="Proteomes" id="UP000480178"/>
    </source>
</evidence>
<feature type="transmembrane region" description="Helical" evidence="7">
    <location>
        <begin position="443"/>
        <end position="466"/>
    </location>
</feature>
<evidence type="ECO:0000256" key="6">
    <source>
        <dbReference type="ARBA" id="ARBA00023136"/>
    </source>
</evidence>
<feature type="transmembrane region" description="Helical" evidence="7">
    <location>
        <begin position="354"/>
        <end position="374"/>
    </location>
</feature>
<dbReference type="RefSeq" id="WP_162445788.1">
    <property type="nucleotide sequence ID" value="NZ_CP048222.1"/>
</dbReference>
<name>A0A6C0GPN4_9BACT</name>
<dbReference type="Proteomes" id="UP000480178">
    <property type="component" value="Chromosome"/>
</dbReference>
<keyword evidence="5 7" id="KW-1133">Transmembrane helix</keyword>
<keyword evidence="4 7" id="KW-0812">Transmembrane</keyword>
<feature type="transmembrane region" description="Helical" evidence="7">
    <location>
        <begin position="380"/>
        <end position="401"/>
    </location>
</feature>
<comment type="subcellular location">
    <subcellularLocation>
        <location evidence="1">Cell membrane</location>
        <topology evidence="1">Multi-pass membrane protein</topology>
    </subcellularLocation>
</comment>
<feature type="transmembrane region" description="Helical" evidence="7">
    <location>
        <begin position="172"/>
        <end position="194"/>
    </location>
</feature>
<gene>
    <name evidence="8" type="ORF">GXP67_25740</name>
</gene>
<feature type="transmembrane region" description="Helical" evidence="7">
    <location>
        <begin position="45"/>
        <end position="69"/>
    </location>
</feature>
<evidence type="ECO:0000256" key="1">
    <source>
        <dbReference type="ARBA" id="ARBA00004651"/>
    </source>
</evidence>
<feature type="transmembrane region" description="Helical" evidence="7">
    <location>
        <begin position="145"/>
        <end position="166"/>
    </location>
</feature>
<evidence type="ECO:0000256" key="5">
    <source>
        <dbReference type="ARBA" id="ARBA00022989"/>
    </source>
</evidence>
<keyword evidence="6 7" id="KW-0472">Membrane</keyword>
<accession>A0A6C0GPN4</accession>
<evidence type="ECO:0000256" key="7">
    <source>
        <dbReference type="SAM" id="Phobius"/>
    </source>
</evidence>
<feature type="transmembrane region" description="Helical" evidence="7">
    <location>
        <begin position="288"/>
        <end position="307"/>
    </location>
</feature>
<evidence type="ECO:0000256" key="4">
    <source>
        <dbReference type="ARBA" id="ARBA00022692"/>
    </source>
</evidence>
<feature type="transmembrane region" description="Helical" evidence="7">
    <location>
        <begin position="12"/>
        <end position="33"/>
    </location>
</feature>
<sequence>MATNLGDAAIRGLKWTTFATVITTLLQVLYTSIMARLLQPEDFGVVAMASFVLRFGGYFAQMGIGQALIQKKEISSHDIRVAFTSTFFLGILFSGLFYVLAPFSTLVFANPKIISVVRVMSISFFLSGLSSTSMNLLRKKMDFKLLSIIEVCSYLFGYLSVGIILAYYGFGYWSIVMAGLAQIISSTLISYSIVRHNLLFLFKWEYYKPLLNFGGKISFISLLEFLRVHLSTLVIGRLFSAAVLGIYTRAFELISLPIYYLTTNFSKVLLPVFSVIQDDKPKLKNAFLSSIAIVGYIIIPICIGISIASEQMVLILLGSKFEAAIIVTSILALGMPFRVFNNINGIVCEATATLNVKAIFQIFYISLLTILYFILKEYELVGIAMSFIVAELFMIIAYTIITKKLLQYTVSEILQAIAPGMLTGIIAGISIYTITIFLKNHSLPLLIILSAQIVTGALCVFLSLFLKVNKLIKNEIYKRLANSITDTNKSFKNKLLNKALQLMS</sequence>
<feature type="transmembrane region" description="Helical" evidence="7">
    <location>
        <begin position="81"/>
        <end position="101"/>
    </location>
</feature>
<dbReference type="InterPro" id="IPR050833">
    <property type="entry name" value="Poly_Biosynth_Transport"/>
</dbReference>
<dbReference type="CDD" id="cd13127">
    <property type="entry name" value="MATE_tuaB_like"/>
    <property type="match status" value="1"/>
</dbReference>
<comment type="similarity">
    <text evidence="2">Belongs to the polysaccharide synthase family.</text>
</comment>
<dbReference type="EMBL" id="CP048222">
    <property type="protein sequence ID" value="QHT69804.1"/>
    <property type="molecule type" value="Genomic_DNA"/>
</dbReference>
<evidence type="ECO:0000313" key="8">
    <source>
        <dbReference type="EMBL" id="QHT69804.1"/>
    </source>
</evidence>
<keyword evidence="3" id="KW-1003">Cell membrane</keyword>
<proteinExistence type="inferred from homology"/>
<protein>
    <submittedName>
        <fullName evidence="8">Lipopolysaccharide biosynthesis protein</fullName>
    </submittedName>
</protein>
<dbReference type="KEGG" id="rhoz:GXP67_25740"/>
<feature type="transmembrane region" description="Helical" evidence="7">
    <location>
        <begin position="413"/>
        <end position="437"/>
    </location>
</feature>
<dbReference type="PANTHER" id="PTHR30250:SF10">
    <property type="entry name" value="LIPOPOLYSACCHARIDE BIOSYNTHESIS PROTEIN WZXC"/>
    <property type="match status" value="1"/>
</dbReference>
<dbReference type="Pfam" id="PF13440">
    <property type="entry name" value="Polysacc_synt_3"/>
    <property type="match status" value="1"/>
</dbReference>
<evidence type="ECO:0000256" key="2">
    <source>
        <dbReference type="ARBA" id="ARBA00007430"/>
    </source>
</evidence>
<organism evidence="8 9">
    <name type="scientific">Rhodocytophaga rosea</name>
    <dbReference type="NCBI Taxonomy" id="2704465"/>
    <lineage>
        <taxon>Bacteria</taxon>
        <taxon>Pseudomonadati</taxon>
        <taxon>Bacteroidota</taxon>
        <taxon>Cytophagia</taxon>
        <taxon>Cytophagales</taxon>
        <taxon>Rhodocytophagaceae</taxon>
        <taxon>Rhodocytophaga</taxon>
    </lineage>
</organism>
<dbReference type="GO" id="GO:0005886">
    <property type="term" value="C:plasma membrane"/>
    <property type="evidence" value="ECO:0007669"/>
    <property type="project" value="UniProtKB-SubCell"/>
</dbReference>
<dbReference type="AlphaFoldDB" id="A0A6C0GPN4"/>
<keyword evidence="9" id="KW-1185">Reference proteome</keyword>